<feature type="compositionally biased region" description="Acidic residues" evidence="1">
    <location>
        <begin position="42"/>
        <end position="52"/>
    </location>
</feature>
<dbReference type="Proteomes" id="UP001552299">
    <property type="component" value="Unassembled WGS sequence"/>
</dbReference>
<evidence type="ECO:0000313" key="3">
    <source>
        <dbReference type="Proteomes" id="UP001552299"/>
    </source>
</evidence>
<dbReference type="EMBL" id="JANQDX010000016">
    <property type="protein sequence ID" value="KAL0909754.1"/>
    <property type="molecule type" value="Genomic_DNA"/>
</dbReference>
<evidence type="ECO:0000256" key="1">
    <source>
        <dbReference type="SAM" id="MobiDB-lite"/>
    </source>
</evidence>
<feature type="region of interest" description="Disordered" evidence="1">
    <location>
        <begin position="40"/>
        <end position="77"/>
    </location>
</feature>
<evidence type="ECO:0000313" key="2">
    <source>
        <dbReference type="EMBL" id="KAL0909754.1"/>
    </source>
</evidence>
<proteinExistence type="predicted"/>
<comment type="caution">
    <text evidence="2">The sequence shown here is derived from an EMBL/GenBank/DDBJ whole genome shotgun (WGS) entry which is preliminary data.</text>
</comment>
<accession>A0ABD0UAG8</accession>
<name>A0ABD0UAG8_DENTH</name>
<dbReference type="AlphaFoldDB" id="A0ABD0UAG8"/>
<keyword evidence="3" id="KW-1185">Reference proteome</keyword>
<gene>
    <name evidence="2" type="ORF">M5K25_020651</name>
</gene>
<reference evidence="2 3" key="1">
    <citation type="journal article" date="2024" name="Plant Biotechnol. J.">
        <title>Dendrobium thyrsiflorum genome and its molecular insights into genes involved in important horticultural traits.</title>
        <authorList>
            <person name="Chen B."/>
            <person name="Wang J.Y."/>
            <person name="Zheng P.J."/>
            <person name="Li K.L."/>
            <person name="Liang Y.M."/>
            <person name="Chen X.F."/>
            <person name="Zhang C."/>
            <person name="Zhao X."/>
            <person name="He X."/>
            <person name="Zhang G.Q."/>
            <person name="Liu Z.J."/>
            <person name="Xu Q."/>
        </authorList>
    </citation>
    <scope>NUCLEOTIDE SEQUENCE [LARGE SCALE GENOMIC DNA]</scope>
    <source>
        <strain evidence="2">GZMU011</strain>
    </source>
</reference>
<sequence>MIWQAVSIPWLVPKYLDLPPPTPLEASDFDCLRDHDYVRVNDDDDVDDDEHDGDDRQRRLEKRKGRKARPFQLRRIG</sequence>
<organism evidence="2 3">
    <name type="scientific">Dendrobium thyrsiflorum</name>
    <name type="common">Pinecone-like raceme dendrobium</name>
    <name type="synonym">Orchid</name>
    <dbReference type="NCBI Taxonomy" id="117978"/>
    <lineage>
        <taxon>Eukaryota</taxon>
        <taxon>Viridiplantae</taxon>
        <taxon>Streptophyta</taxon>
        <taxon>Embryophyta</taxon>
        <taxon>Tracheophyta</taxon>
        <taxon>Spermatophyta</taxon>
        <taxon>Magnoliopsida</taxon>
        <taxon>Liliopsida</taxon>
        <taxon>Asparagales</taxon>
        <taxon>Orchidaceae</taxon>
        <taxon>Epidendroideae</taxon>
        <taxon>Malaxideae</taxon>
        <taxon>Dendrobiinae</taxon>
        <taxon>Dendrobium</taxon>
    </lineage>
</organism>
<feature type="compositionally biased region" description="Basic residues" evidence="1">
    <location>
        <begin position="59"/>
        <end position="69"/>
    </location>
</feature>
<protein>
    <submittedName>
        <fullName evidence="2">Uncharacterized protein</fullName>
    </submittedName>
</protein>